<dbReference type="PANTHER" id="PTHR43798:SF33">
    <property type="entry name" value="HYDROLASE, PUTATIVE (AFU_ORTHOLOGUE AFUA_2G14860)-RELATED"/>
    <property type="match status" value="1"/>
</dbReference>
<dbReference type="OrthoDB" id="9799612at2"/>
<dbReference type="AlphaFoldDB" id="A0A419RUF0"/>
<dbReference type="Gene3D" id="3.40.50.1820">
    <property type="entry name" value="alpha/beta hydrolase"/>
    <property type="match status" value="1"/>
</dbReference>
<name>A0A419RUF0_9SPHN</name>
<dbReference type="SUPFAM" id="SSF53474">
    <property type="entry name" value="alpha/beta-Hydrolases"/>
    <property type="match status" value="1"/>
</dbReference>
<reference evidence="2 3" key="1">
    <citation type="journal article" date="2017" name="Int. J. Syst. Evol. Microbiol.">
        <title>Erythrobacter aquimixticola sp. nov., isolated from the junction between the ocean and a freshwater spring.</title>
        <authorList>
            <person name="Park S."/>
            <person name="Jung Y.T."/>
            <person name="Choi S.J."/>
            <person name="Yoon J.H."/>
        </authorList>
    </citation>
    <scope>NUCLEOTIDE SEQUENCE [LARGE SCALE GENOMIC DNA]</scope>
    <source>
        <strain evidence="2 3">JSSK-14</strain>
    </source>
</reference>
<dbReference type="EMBL" id="RAHX01000001">
    <property type="protein sequence ID" value="RJY09400.1"/>
    <property type="molecule type" value="Genomic_DNA"/>
</dbReference>
<dbReference type="InterPro" id="IPR050266">
    <property type="entry name" value="AB_hydrolase_sf"/>
</dbReference>
<dbReference type="InterPro" id="IPR000073">
    <property type="entry name" value="AB_hydrolase_1"/>
</dbReference>
<proteinExistence type="predicted"/>
<dbReference type="InterPro" id="IPR029058">
    <property type="entry name" value="AB_hydrolase_fold"/>
</dbReference>
<dbReference type="GO" id="GO:0016020">
    <property type="term" value="C:membrane"/>
    <property type="evidence" value="ECO:0007669"/>
    <property type="project" value="TreeGrafter"/>
</dbReference>
<feature type="domain" description="AB hydrolase-1" evidence="1">
    <location>
        <begin position="14"/>
        <end position="251"/>
    </location>
</feature>
<keyword evidence="3" id="KW-1185">Reference proteome</keyword>
<evidence type="ECO:0000259" key="1">
    <source>
        <dbReference type="Pfam" id="PF12697"/>
    </source>
</evidence>
<comment type="caution">
    <text evidence="2">The sequence shown here is derived from an EMBL/GenBank/DDBJ whole genome shotgun (WGS) entry which is preliminary data.</text>
</comment>
<organism evidence="2 3">
    <name type="scientific">Aurantiacibacter aquimixticola</name>
    <dbReference type="NCBI Taxonomy" id="1958945"/>
    <lineage>
        <taxon>Bacteria</taxon>
        <taxon>Pseudomonadati</taxon>
        <taxon>Pseudomonadota</taxon>
        <taxon>Alphaproteobacteria</taxon>
        <taxon>Sphingomonadales</taxon>
        <taxon>Erythrobacteraceae</taxon>
        <taxon>Aurantiacibacter</taxon>
    </lineage>
</organism>
<dbReference type="PANTHER" id="PTHR43798">
    <property type="entry name" value="MONOACYLGLYCEROL LIPASE"/>
    <property type="match status" value="1"/>
</dbReference>
<dbReference type="RefSeq" id="WP_120048409.1">
    <property type="nucleotide sequence ID" value="NZ_RAHX01000001.1"/>
</dbReference>
<gene>
    <name evidence="2" type="ORF">D6201_08570</name>
</gene>
<dbReference type="GO" id="GO:0016787">
    <property type="term" value="F:hydrolase activity"/>
    <property type="evidence" value="ECO:0007669"/>
    <property type="project" value="UniProtKB-KW"/>
</dbReference>
<evidence type="ECO:0000313" key="2">
    <source>
        <dbReference type="EMBL" id="RJY09400.1"/>
    </source>
</evidence>
<keyword evidence="2" id="KW-0378">Hydrolase</keyword>
<dbReference type="Proteomes" id="UP000285232">
    <property type="component" value="Unassembled WGS sequence"/>
</dbReference>
<protein>
    <submittedName>
        <fullName evidence="2">Alpha/beta hydrolase</fullName>
    </submittedName>
</protein>
<sequence length="277" mass="29930">MPMHHTRAGRGRPLLLVHGLGGSSHSWDTIAPQLSQVREVIAVDLPGHGQTPEENDSGTFDGLARSLHTWLAEEDLRGIDMVGSSLGARLVLEMARRGSAGAVVALDPGGFWKGWERTFFRTTITASIGLVRALRPALPTILRNVAGRTALMAQLSARPWALDPAIISGELRSFADTRTFNALVKDLGTGANQQGPPDTQKSIVIGWGRKDRLCLPQQARRAMAAFPDAELHWFEHSGHFPMWDQPQETVQVILDATERAITSSRQPGSSDGAGPSG</sequence>
<evidence type="ECO:0000313" key="3">
    <source>
        <dbReference type="Proteomes" id="UP000285232"/>
    </source>
</evidence>
<dbReference type="Pfam" id="PF12697">
    <property type="entry name" value="Abhydrolase_6"/>
    <property type="match status" value="1"/>
</dbReference>
<accession>A0A419RUF0</accession>